<dbReference type="AlphaFoldDB" id="A0A3E2B5C2"/>
<proteinExistence type="predicted"/>
<evidence type="ECO:0000256" key="1">
    <source>
        <dbReference type="SAM" id="Phobius"/>
    </source>
</evidence>
<dbReference type="EMBL" id="QQRQ01000004">
    <property type="protein sequence ID" value="RFT07208.1"/>
    <property type="molecule type" value="Genomic_DNA"/>
</dbReference>
<feature type="transmembrane region" description="Helical" evidence="1">
    <location>
        <begin position="6"/>
        <end position="25"/>
    </location>
</feature>
<name>A0A3E2B5C2_9FIRM</name>
<dbReference type="OrthoDB" id="1957733at2"/>
<accession>A0A3E2B5C2</accession>
<keyword evidence="1" id="KW-1133">Transmembrane helix</keyword>
<dbReference type="GeneID" id="97994788"/>
<reference evidence="2 3" key="1">
    <citation type="submission" date="2018-07" db="EMBL/GenBank/DDBJ databases">
        <title>GABA Modulating Bacteria of the Human Gut Microbiota.</title>
        <authorList>
            <person name="Strandwitz P."/>
            <person name="Kim K.H."/>
            <person name="Terekhova D."/>
            <person name="Liu J.K."/>
            <person name="Sharma A."/>
            <person name="Levering J."/>
            <person name="Mcdonald D."/>
            <person name="Dietrich D."/>
            <person name="Ramadhar T.R."/>
            <person name="Lekbua A."/>
            <person name="Mroue N."/>
            <person name="Liston C."/>
            <person name="Stewart E.J."/>
            <person name="Dubin M.J."/>
            <person name="Zengler K."/>
            <person name="Knight R."/>
            <person name="Gilbert J.A."/>
            <person name="Clardy J."/>
            <person name="Lewis K."/>
        </authorList>
    </citation>
    <scope>NUCLEOTIDE SEQUENCE [LARGE SCALE GENOMIC DNA]</scope>
    <source>
        <strain evidence="2 3">KLE1738</strain>
    </source>
</reference>
<gene>
    <name evidence="2" type="ORF">DV520_03400</name>
</gene>
<organism evidence="2 3">
    <name type="scientific">Evtepia gabavorous</name>
    <dbReference type="NCBI Taxonomy" id="2211183"/>
    <lineage>
        <taxon>Bacteria</taxon>
        <taxon>Bacillati</taxon>
        <taxon>Bacillota</taxon>
        <taxon>Clostridia</taxon>
        <taxon>Eubacteriales</taxon>
        <taxon>Evtepia</taxon>
    </lineage>
</organism>
<dbReference type="Proteomes" id="UP000260649">
    <property type="component" value="Unassembled WGS sequence"/>
</dbReference>
<dbReference type="RefSeq" id="WP_021920629.1">
    <property type="nucleotide sequence ID" value="NZ_CAKXKJ010000001.1"/>
</dbReference>
<protein>
    <submittedName>
        <fullName evidence="2">Branched-chain amino acid ABC transporter permease</fullName>
    </submittedName>
</protein>
<evidence type="ECO:0000313" key="2">
    <source>
        <dbReference type="EMBL" id="RFT07208.1"/>
    </source>
</evidence>
<sequence length="95" mass="10488">MGTTGQMLITAGAVLSAGILLLTTYNRVYRWTLRQKAQDRELSAIRKENTLLTYGVLACLKGLEEQGCDGPVHEAIDKIERDLNLRAHDQEGNCG</sequence>
<keyword evidence="1" id="KW-0812">Transmembrane</keyword>
<comment type="caution">
    <text evidence="2">The sequence shown here is derived from an EMBL/GenBank/DDBJ whole genome shotgun (WGS) entry which is preliminary data.</text>
</comment>
<keyword evidence="1" id="KW-0472">Membrane</keyword>
<evidence type="ECO:0000313" key="3">
    <source>
        <dbReference type="Proteomes" id="UP000260649"/>
    </source>
</evidence>
<keyword evidence="3" id="KW-1185">Reference proteome</keyword>